<gene>
    <name evidence="1" type="ORF">BDM02DRAFT_3142210</name>
</gene>
<accession>A0ACB6ZJG5</accession>
<dbReference type="EMBL" id="MU117994">
    <property type="protein sequence ID" value="KAF9649737.1"/>
    <property type="molecule type" value="Genomic_DNA"/>
</dbReference>
<sequence>MAPLASKKRKRDDEGEDGRISFKISALPENLLGPVLVGFPGVQPPANTPFRCYRLKTTEDDPVTKVEKEFAAQPTFVVAETDDVEFFSNSEAVSGTGCTYLVAVHDKRTGKTIFRPAPLHILTRQVKRLKSVQPTPVAVAQRTEARNALGATFGTKKAQAAIRAQERNKIDIDAMKSVTGKLQSTIEGNTTNLPTQEQAKATADDSRLIPPFNADAERPDDVYPITNIITEAEWSSISISAMLKAENDRDRMALLPYNRSAWIKQKVREAFAGRKPSKTTLKLLFAISAMFTFYNARRNVSDKEKLKERLGRIPVILLDGLLTKFTDSARGSTKAHVTQELETNLLTHMFALCLRVDEWATDTTILAGDLSMPVAKVNQLFKSLGCKIEKLTKKELDRRRLPESEVNTKKAHLKVPLEFPKARAKRRN</sequence>
<keyword evidence="2" id="KW-1185">Reference proteome</keyword>
<protein>
    <submittedName>
        <fullName evidence="1">RNA polymerase I associated factor, A49-like protein</fullName>
    </submittedName>
</protein>
<dbReference type="Proteomes" id="UP000886501">
    <property type="component" value="Unassembled WGS sequence"/>
</dbReference>
<reference evidence="1" key="2">
    <citation type="journal article" date="2020" name="Nat. Commun.">
        <title>Large-scale genome sequencing of mycorrhizal fungi provides insights into the early evolution of symbiotic traits.</title>
        <authorList>
            <person name="Miyauchi S."/>
            <person name="Kiss E."/>
            <person name="Kuo A."/>
            <person name="Drula E."/>
            <person name="Kohler A."/>
            <person name="Sanchez-Garcia M."/>
            <person name="Morin E."/>
            <person name="Andreopoulos B."/>
            <person name="Barry K.W."/>
            <person name="Bonito G."/>
            <person name="Buee M."/>
            <person name="Carver A."/>
            <person name="Chen C."/>
            <person name="Cichocki N."/>
            <person name="Clum A."/>
            <person name="Culley D."/>
            <person name="Crous P.W."/>
            <person name="Fauchery L."/>
            <person name="Girlanda M."/>
            <person name="Hayes R.D."/>
            <person name="Keri Z."/>
            <person name="LaButti K."/>
            <person name="Lipzen A."/>
            <person name="Lombard V."/>
            <person name="Magnuson J."/>
            <person name="Maillard F."/>
            <person name="Murat C."/>
            <person name="Nolan M."/>
            <person name="Ohm R.A."/>
            <person name="Pangilinan J."/>
            <person name="Pereira M.F."/>
            <person name="Perotto S."/>
            <person name="Peter M."/>
            <person name="Pfister S."/>
            <person name="Riley R."/>
            <person name="Sitrit Y."/>
            <person name="Stielow J.B."/>
            <person name="Szollosi G."/>
            <person name="Zifcakova L."/>
            <person name="Stursova M."/>
            <person name="Spatafora J.W."/>
            <person name="Tedersoo L."/>
            <person name="Vaario L.M."/>
            <person name="Yamada A."/>
            <person name="Yan M."/>
            <person name="Wang P."/>
            <person name="Xu J."/>
            <person name="Bruns T."/>
            <person name="Baldrian P."/>
            <person name="Vilgalys R."/>
            <person name="Dunand C."/>
            <person name="Henrissat B."/>
            <person name="Grigoriev I.V."/>
            <person name="Hibbett D."/>
            <person name="Nagy L.G."/>
            <person name="Martin F.M."/>
        </authorList>
    </citation>
    <scope>NUCLEOTIDE SEQUENCE</scope>
    <source>
        <strain evidence="1">P2</strain>
    </source>
</reference>
<comment type="caution">
    <text evidence="1">The sequence shown here is derived from an EMBL/GenBank/DDBJ whole genome shotgun (WGS) entry which is preliminary data.</text>
</comment>
<organism evidence="1 2">
    <name type="scientific">Thelephora ganbajun</name>
    <name type="common">Ganba fungus</name>
    <dbReference type="NCBI Taxonomy" id="370292"/>
    <lineage>
        <taxon>Eukaryota</taxon>
        <taxon>Fungi</taxon>
        <taxon>Dikarya</taxon>
        <taxon>Basidiomycota</taxon>
        <taxon>Agaricomycotina</taxon>
        <taxon>Agaricomycetes</taxon>
        <taxon>Thelephorales</taxon>
        <taxon>Thelephoraceae</taxon>
        <taxon>Thelephora</taxon>
    </lineage>
</organism>
<proteinExistence type="predicted"/>
<evidence type="ECO:0000313" key="1">
    <source>
        <dbReference type="EMBL" id="KAF9649737.1"/>
    </source>
</evidence>
<evidence type="ECO:0000313" key="2">
    <source>
        <dbReference type="Proteomes" id="UP000886501"/>
    </source>
</evidence>
<reference evidence="1" key="1">
    <citation type="submission" date="2019-10" db="EMBL/GenBank/DDBJ databases">
        <authorList>
            <consortium name="DOE Joint Genome Institute"/>
            <person name="Kuo A."/>
            <person name="Miyauchi S."/>
            <person name="Kiss E."/>
            <person name="Drula E."/>
            <person name="Kohler A."/>
            <person name="Sanchez-Garcia M."/>
            <person name="Andreopoulos B."/>
            <person name="Barry K.W."/>
            <person name="Bonito G."/>
            <person name="Buee M."/>
            <person name="Carver A."/>
            <person name="Chen C."/>
            <person name="Cichocki N."/>
            <person name="Clum A."/>
            <person name="Culley D."/>
            <person name="Crous P.W."/>
            <person name="Fauchery L."/>
            <person name="Girlanda M."/>
            <person name="Hayes R."/>
            <person name="Keri Z."/>
            <person name="Labutti K."/>
            <person name="Lipzen A."/>
            <person name="Lombard V."/>
            <person name="Magnuson J."/>
            <person name="Maillard F."/>
            <person name="Morin E."/>
            <person name="Murat C."/>
            <person name="Nolan M."/>
            <person name="Ohm R."/>
            <person name="Pangilinan J."/>
            <person name="Pereira M."/>
            <person name="Perotto S."/>
            <person name="Peter M."/>
            <person name="Riley R."/>
            <person name="Sitrit Y."/>
            <person name="Stielow B."/>
            <person name="Szollosi G."/>
            <person name="Zifcakova L."/>
            <person name="Stursova M."/>
            <person name="Spatafora J.W."/>
            <person name="Tedersoo L."/>
            <person name="Vaario L.-M."/>
            <person name="Yamada A."/>
            <person name="Yan M."/>
            <person name="Wang P."/>
            <person name="Xu J."/>
            <person name="Bruns T."/>
            <person name="Baldrian P."/>
            <person name="Vilgalys R."/>
            <person name="Henrissat B."/>
            <person name="Grigoriev I.V."/>
            <person name="Hibbett D."/>
            <person name="Nagy L.G."/>
            <person name="Martin F.M."/>
        </authorList>
    </citation>
    <scope>NUCLEOTIDE SEQUENCE</scope>
    <source>
        <strain evidence="1">P2</strain>
    </source>
</reference>
<name>A0ACB6ZJG5_THEGA</name>